<keyword evidence="3" id="KW-1003">Cell membrane</keyword>
<keyword evidence="6 7" id="KW-0472">Membrane</keyword>
<evidence type="ECO:0000256" key="3">
    <source>
        <dbReference type="ARBA" id="ARBA00022475"/>
    </source>
</evidence>
<reference evidence="9" key="1">
    <citation type="journal article" date="2019" name="Int. J. Syst. Evol. Microbiol.">
        <title>The Global Catalogue of Microorganisms (GCM) 10K type strain sequencing project: providing services to taxonomists for standard genome sequencing and annotation.</title>
        <authorList>
            <consortium name="The Broad Institute Genomics Platform"/>
            <consortium name="The Broad Institute Genome Sequencing Center for Infectious Disease"/>
            <person name="Wu L."/>
            <person name="Ma J."/>
        </authorList>
    </citation>
    <scope>NUCLEOTIDE SEQUENCE [LARGE SCALE GENOMIC DNA]</scope>
    <source>
        <strain evidence="9">CGMCC 1.8957</strain>
    </source>
</reference>
<feature type="transmembrane region" description="Helical" evidence="7">
    <location>
        <begin position="145"/>
        <end position="163"/>
    </location>
</feature>
<feature type="transmembrane region" description="Helical" evidence="7">
    <location>
        <begin position="66"/>
        <end position="87"/>
    </location>
</feature>
<feature type="transmembrane region" description="Helical" evidence="7">
    <location>
        <begin position="41"/>
        <end position="60"/>
    </location>
</feature>
<dbReference type="EMBL" id="BNAQ01000010">
    <property type="protein sequence ID" value="GHH25545.1"/>
    <property type="molecule type" value="Genomic_DNA"/>
</dbReference>
<name>A0ABQ3LT73_9SPHN</name>
<gene>
    <name evidence="8" type="ORF">GCM10008023_38950</name>
</gene>
<accession>A0ABQ3LT73</accession>
<comment type="similarity">
    <text evidence="2 7">Belongs to the UPF0056 (MarC) family.</text>
</comment>
<evidence type="ECO:0000256" key="1">
    <source>
        <dbReference type="ARBA" id="ARBA00004651"/>
    </source>
</evidence>
<dbReference type="PANTHER" id="PTHR33508">
    <property type="entry name" value="UPF0056 MEMBRANE PROTEIN YHCE"/>
    <property type="match status" value="1"/>
</dbReference>
<proteinExistence type="inferred from homology"/>
<evidence type="ECO:0000256" key="6">
    <source>
        <dbReference type="ARBA" id="ARBA00023136"/>
    </source>
</evidence>
<evidence type="ECO:0000313" key="8">
    <source>
        <dbReference type="EMBL" id="GHH25545.1"/>
    </source>
</evidence>
<evidence type="ECO:0000256" key="7">
    <source>
        <dbReference type="RuleBase" id="RU362048"/>
    </source>
</evidence>
<evidence type="ECO:0000256" key="5">
    <source>
        <dbReference type="ARBA" id="ARBA00022989"/>
    </source>
</evidence>
<evidence type="ECO:0000256" key="2">
    <source>
        <dbReference type="ARBA" id="ARBA00009784"/>
    </source>
</evidence>
<dbReference type="Proteomes" id="UP000652430">
    <property type="component" value="Unassembled WGS sequence"/>
</dbReference>
<feature type="transmembrane region" description="Helical" evidence="7">
    <location>
        <begin position="6"/>
        <end position="29"/>
    </location>
</feature>
<keyword evidence="5 7" id="KW-1133">Transmembrane helix</keyword>
<dbReference type="Pfam" id="PF01914">
    <property type="entry name" value="MarC"/>
    <property type="match status" value="1"/>
</dbReference>
<sequence length="240" mass="23785">MNEGSFLAMIVGLFAITAPIAVLPLFIAATDGQSGAGRRKTALVATATYVVAGLIALFVGNAVLGVFGVSVAALRVAGMAVIGVIGWKMLNAPTPTLASGEAPGSSGRATRNHHHHSASNTTVAIAATVPTEGGPSPVSVGIMPLGFPIYAGPGVLSVIIAWGSGARQVYLAAIVAIVANGAIILLLDLLAEPITRVVGAEGLLVTEKVFGLIVVAIAIGGMAAALLVLFPGLAGVGAVR</sequence>
<keyword evidence="4 7" id="KW-0812">Transmembrane</keyword>
<dbReference type="PANTHER" id="PTHR33508:SF1">
    <property type="entry name" value="UPF0056 MEMBRANE PROTEIN YHCE"/>
    <property type="match status" value="1"/>
</dbReference>
<keyword evidence="9" id="KW-1185">Reference proteome</keyword>
<protein>
    <recommendedName>
        <fullName evidence="7">UPF0056 membrane protein</fullName>
    </recommendedName>
</protein>
<comment type="caution">
    <text evidence="8">The sequence shown here is derived from an EMBL/GenBank/DDBJ whole genome shotgun (WGS) entry which is preliminary data.</text>
</comment>
<comment type="subcellular location">
    <subcellularLocation>
        <location evidence="1 7">Cell membrane</location>
        <topology evidence="1 7">Multi-pass membrane protein</topology>
    </subcellularLocation>
</comment>
<evidence type="ECO:0000256" key="4">
    <source>
        <dbReference type="ARBA" id="ARBA00022692"/>
    </source>
</evidence>
<feature type="transmembrane region" description="Helical" evidence="7">
    <location>
        <begin position="169"/>
        <end position="190"/>
    </location>
</feature>
<dbReference type="InterPro" id="IPR002771">
    <property type="entry name" value="Multi_antbiot-R_MarC"/>
</dbReference>
<evidence type="ECO:0000313" key="9">
    <source>
        <dbReference type="Proteomes" id="UP000652430"/>
    </source>
</evidence>
<feature type="transmembrane region" description="Helical" evidence="7">
    <location>
        <begin position="210"/>
        <end position="234"/>
    </location>
</feature>
<organism evidence="8 9">
    <name type="scientific">Sphingomonas glacialis</name>
    <dbReference type="NCBI Taxonomy" id="658225"/>
    <lineage>
        <taxon>Bacteria</taxon>
        <taxon>Pseudomonadati</taxon>
        <taxon>Pseudomonadota</taxon>
        <taxon>Alphaproteobacteria</taxon>
        <taxon>Sphingomonadales</taxon>
        <taxon>Sphingomonadaceae</taxon>
        <taxon>Sphingomonas</taxon>
    </lineage>
</organism>